<accession>A0AAD7CIX7</accession>
<proteinExistence type="predicted"/>
<dbReference type="GO" id="GO:0016020">
    <property type="term" value="C:membrane"/>
    <property type="evidence" value="ECO:0007669"/>
    <property type="project" value="UniProtKB-SubCell"/>
</dbReference>
<feature type="transmembrane region" description="Helical" evidence="6">
    <location>
        <begin position="154"/>
        <end position="180"/>
    </location>
</feature>
<feature type="region of interest" description="Disordered" evidence="5">
    <location>
        <begin position="1"/>
        <end position="28"/>
    </location>
</feature>
<comment type="caution">
    <text evidence="7">The sequence shown here is derived from an EMBL/GenBank/DDBJ whole genome shotgun (WGS) entry which is preliminary data.</text>
</comment>
<evidence type="ECO:0000313" key="8">
    <source>
        <dbReference type="Proteomes" id="UP001221142"/>
    </source>
</evidence>
<feature type="transmembrane region" description="Helical" evidence="6">
    <location>
        <begin position="192"/>
        <end position="214"/>
    </location>
</feature>
<feature type="transmembrane region" description="Helical" evidence="6">
    <location>
        <begin position="305"/>
        <end position="326"/>
    </location>
</feature>
<reference evidence="7" key="1">
    <citation type="submission" date="2023-03" db="EMBL/GenBank/DDBJ databases">
        <title>Massive genome expansion in bonnet fungi (Mycena s.s.) driven by repeated elements and novel gene families across ecological guilds.</title>
        <authorList>
            <consortium name="Lawrence Berkeley National Laboratory"/>
            <person name="Harder C.B."/>
            <person name="Miyauchi S."/>
            <person name="Viragh M."/>
            <person name="Kuo A."/>
            <person name="Thoen E."/>
            <person name="Andreopoulos B."/>
            <person name="Lu D."/>
            <person name="Skrede I."/>
            <person name="Drula E."/>
            <person name="Henrissat B."/>
            <person name="Morin E."/>
            <person name="Kohler A."/>
            <person name="Barry K."/>
            <person name="LaButti K."/>
            <person name="Morin E."/>
            <person name="Salamov A."/>
            <person name="Lipzen A."/>
            <person name="Mereny Z."/>
            <person name="Hegedus B."/>
            <person name="Baldrian P."/>
            <person name="Stursova M."/>
            <person name="Weitz H."/>
            <person name="Taylor A."/>
            <person name="Grigoriev I.V."/>
            <person name="Nagy L.G."/>
            <person name="Martin F."/>
            <person name="Kauserud H."/>
        </authorList>
    </citation>
    <scope>NUCLEOTIDE SEQUENCE</scope>
    <source>
        <strain evidence="7">9284</strain>
    </source>
</reference>
<keyword evidence="8" id="KW-1185">Reference proteome</keyword>
<feature type="transmembrane region" description="Helical" evidence="6">
    <location>
        <begin position="123"/>
        <end position="148"/>
    </location>
</feature>
<dbReference type="Gene3D" id="1.20.1250.20">
    <property type="entry name" value="MFS general substrate transporter like domains"/>
    <property type="match status" value="1"/>
</dbReference>
<evidence type="ECO:0000256" key="5">
    <source>
        <dbReference type="SAM" id="MobiDB-lite"/>
    </source>
</evidence>
<evidence type="ECO:0000256" key="4">
    <source>
        <dbReference type="ARBA" id="ARBA00023136"/>
    </source>
</evidence>
<dbReference type="InterPro" id="IPR036259">
    <property type="entry name" value="MFS_trans_sf"/>
</dbReference>
<keyword evidence="2 6" id="KW-0812">Transmembrane</keyword>
<feature type="transmembrane region" description="Helical" evidence="6">
    <location>
        <begin position="458"/>
        <end position="479"/>
    </location>
</feature>
<dbReference type="InterPro" id="IPR011701">
    <property type="entry name" value="MFS"/>
</dbReference>
<evidence type="ECO:0000256" key="6">
    <source>
        <dbReference type="SAM" id="Phobius"/>
    </source>
</evidence>
<feature type="transmembrane region" description="Helical" evidence="6">
    <location>
        <begin position="226"/>
        <end position="244"/>
    </location>
</feature>
<dbReference type="PANTHER" id="PTHR23507:SF1">
    <property type="entry name" value="FI18259P1-RELATED"/>
    <property type="match status" value="1"/>
</dbReference>
<name>A0AAD7CIX7_9AGAR</name>
<keyword evidence="3 6" id="KW-1133">Transmembrane helix</keyword>
<protein>
    <submittedName>
        <fullName evidence="7">Major facilitator superfamily domain-containing protein</fullName>
    </submittedName>
</protein>
<dbReference type="Pfam" id="PF07690">
    <property type="entry name" value="MFS_1"/>
    <property type="match status" value="1"/>
</dbReference>
<evidence type="ECO:0000313" key="7">
    <source>
        <dbReference type="EMBL" id="KAJ7650225.1"/>
    </source>
</evidence>
<gene>
    <name evidence="7" type="ORF">FB45DRAFT_819385</name>
</gene>
<evidence type="ECO:0000256" key="2">
    <source>
        <dbReference type="ARBA" id="ARBA00022692"/>
    </source>
</evidence>
<dbReference type="GO" id="GO:0022857">
    <property type="term" value="F:transmembrane transporter activity"/>
    <property type="evidence" value="ECO:0007669"/>
    <property type="project" value="InterPro"/>
</dbReference>
<organism evidence="7 8">
    <name type="scientific">Roridomyces roridus</name>
    <dbReference type="NCBI Taxonomy" id="1738132"/>
    <lineage>
        <taxon>Eukaryota</taxon>
        <taxon>Fungi</taxon>
        <taxon>Dikarya</taxon>
        <taxon>Basidiomycota</taxon>
        <taxon>Agaricomycotina</taxon>
        <taxon>Agaricomycetes</taxon>
        <taxon>Agaricomycetidae</taxon>
        <taxon>Agaricales</taxon>
        <taxon>Marasmiineae</taxon>
        <taxon>Mycenaceae</taxon>
        <taxon>Roridomyces</taxon>
    </lineage>
</organism>
<sequence length="518" mass="55994">MGTTTRHGSPQAQETEPLLSGTSSVESPDARRWKASPYWCIPVILVVNIARGMTVSPKIAVYKEIACRALQSTDSVWVDCNTPEVQARASQIQASVLTLMYILSSVSTGLWSKWGDDRGRKALFSVCLFGFIGMESVFILVSGPISAITDKAEAFILAGPILEGLCGGLSVFNGVMHAYIADCTPDGSRAKIFSTIQGIVFVGLALGPWSTGILSSFIPLNTYSPFYISIGLQVVLLLYVIFLLPESLRKTTTQSAPVQTTETPLSPKPILETLKNLMTRFFAALISPIAIFRPRRVTHGTASRMDVTLTLLGFSILLYICSTAVYPLKYLYGQHIYKWTPNQLGYYMSLLWIARATNLLVIMPFVVSYFKPKMPTNGATSPESIALEFKFDKTLAQASLCVDALADFLIVVSPASSQTLFVLYSCMSSFTSGGNPALHSLGAVCIYALGYGSETGRLFGAIGVLNAIAHSISPTIFAMTYSLTVASHPSSIFLVAAALLFGAVMLLGRLRINLTTVV</sequence>
<keyword evidence="4 6" id="KW-0472">Membrane</keyword>
<dbReference type="Proteomes" id="UP001221142">
    <property type="component" value="Unassembled WGS sequence"/>
</dbReference>
<dbReference type="SUPFAM" id="SSF103473">
    <property type="entry name" value="MFS general substrate transporter"/>
    <property type="match status" value="1"/>
</dbReference>
<evidence type="ECO:0000256" key="3">
    <source>
        <dbReference type="ARBA" id="ARBA00022989"/>
    </source>
</evidence>
<evidence type="ECO:0000256" key="1">
    <source>
        <dbReference type="ARBA" id="ARBA00004141"/>
    </source>
</evidence>
<feature type="transmembrane region" description="Helical" evidence="6">
    <location>
        <begin position="491"/>
        <end position="510"/>
    </location>
</feature>
<feature type="transmembrane region" description="Helical" evidence="6">
    <location>
        <begin position="346"/>
        <end position="367"/>
    </location>
</feature>
<comment type="subcellular location">
    <subcellularLocation>
        <location evidence="1">Membrane</location>
        <topology evidence="1">Multi-pass membrane protein</topology>
    </subcellularLocation>
</comment>
<dbReference type="AlphaFoldDB" id="A0AAD7CIX7"/>
<dbReference type="PANTHER" id="PTHR23507">
    <property type="entry name" value="ZGC:174356"/>
    <property type="match status" value="1"/>
</dbReference>
<feature type="compositionally biased region" description="Polar residues" evidence="5">
    <location>
        <begin position="1"/>
        <end position="26"/>
    </location>
</feature>
<dbReference type="EMBL" id="JARKIF010000001">
    <property type="protein sequence ID" value="KAJ7650225.1"/>
    <property type="molecule type" value="Genomic_DNA"/>
</dbReference>